<keyword evidence="1" id="KW-0812">Transmembrane</keyword>
<dbReference type="PANTHER" id="PTHR35283">
    <property type="entry name" value="T12C22.21 PROTEIN"/>
    <property type="match status" value="1"/>
</dbReference>
<keyword evidence="1" id="KW-1133">Transmembrane helix</keyword>
<feature type="transmembrane region" description="Helical" evidence="1">
    <location>
        <begin position="117"/>
        <end position="136"/>
    </location>
</feature>
<evidence type="ECO:0000256" key="1">
    <source>
        <dbReference type="SAM" id="Phobius"/>
    </source>
</evidence>
<reference evidence="2 3" key="1">
    <citation type="journal article" date="2019" name="Int. J. Syst. Evol. Microbiol.">
        <title>The Global Catalogue of Microorganisms (GCM) 10K type strain sequencing project: providing services to taxonomists for standard genome sequencing and annotation.</title>
        <authorList>
            <consortium name="The Broad Institute Genomics Platform"/>
            <consortium name="The Broad Institute Genome Sequencing Center for Infectious Disease"/>
            <person name="Wu L."/>
            <person name="Ma J."/>
        </authorList>
    </citation>
    <scope>NUCLEOTIDE SEQUENCE [LARGE SCALE GENOMIC DNA]</scope>
    <source>
        <strain evidence="2 3">WLHS5</strain>
    </source>
</reference>
<feature type="transmembrane region" description="Helical" evidence="1">
    <location>
        <begin position="14"/>
        <end position="37"/>
    </location>
</feature>
<feature type="transmembrane region" description="Helical" evidence="1">
    <location>
        <begin position="57"/>
        <end position="74"/>
    </location>
</feature>
<evidence type="ECO:0000313" key="3">
    <source>
        <dbReference type="Proteomes" id="UP001595898"/>
    </source>
</evidence>
<dbReference type="InterPro" id="IPR021414">
    <property type="entry name" value="DUF3054"/>
</dbReference>
<accession>A0ABD5PWD7</accession>
<keyword evidence="1" id="KW-0472">Membrane</keyword>
<dbReference type="PANTHER" id="PTHR35283:SF3">
    <property type="entry name" value="T12C22.21 PROTEIN"/>
    <property type="match status" value="1"/>
</dbReference>
<dbReference type="Proteomes" id="UP001595898">
    <property type="component" value="Unassembled WGS sequence"/>
</dbReference>
<dbReference type="Pfam" id="PF11255">
    <property type="entry name" value="DUF3054"/>
    <property type="match status" value="1"/>
</dbReference>
<sequence>MIESHPRPESVDRVASVPLVAVLAVADALVVTAFVAVGLHSHGMAPWEFPAHTVRTATPFVIGWATVAALVGAYRGRVLESARRTVAVVGLAWIGASLLGGAIRATSLFPGGAPPSFLLVNAVLGLGFVLPWRLAVTGTIRGWRGRR</sequence>
<proteinExistence type="predicted"/>
<dbReference type="RefSeq" id="WP_250142252.1">
    <property type="nucleotide sequence ID" value="NZ_JALIQP010000006.1"/>
</dbReference>
<name>A0ABD5PWD7_9EURY</name>
<evidence type="ECO:0000313" key="2">
    <source>
        <dbReference type="EMBL" id="MFC4544625.1"/>
    </source>
</evidence>
<keyword evidence="3" id="KW-1185">Reference proteome</keyword>
<dbReference type="AlphaFoldDB" id="A0ABD5PWD7"/>
<gene>
    <name evidence="2" type="ORF">ACFO5R_22080</name>
</gene>
<organism evidence="2 3">
    <name type="scientific">Halosolutus amylolyticus</name>
    <dbReference type="NCBI Taxonomy" id="2932267"/>
    <lineage>
        <taxon>Archaea</taxon>
        <taxon>Methanobacteriati</taxon>
        <taxon>Methanobacteriota</taxon>
        <taxon>Stenosarchaea group</taxon>
        <taxon>Halobacteria</taxon>
        <taxon>Halobacteriales</taxon>
        <taxon>Natrialbaceae</taxon>
        <taxon>Halosolutus</taxon>
    </lineage>
</organism>
<feature type="transmembrane region" description="Helical" evidence="1">
    <location>
        <begin position="86"/>
        <end position="105"/>
    </location>
</feature>
<protein>
    <submittedName>
        <fullName evidence="2">DUF3054 domain-containing protein</fullName>
    </submittedName>
</protein>
<dbReference type="EMBL" id="JBHSFA010000012">
    <property type="protein sequence ID" value="MFC4544625.1"/>
    <property type="molecule type" value="Genomic_DNA"/>
</dbReference>
<comment type="caution">
    <text evidence="2">The sequence shown here is derived from an EMBL/GenBank/DDBJ whole genome shotgun (WGS) entry which is preliminary data.</text>
</comment>